<protein>
    <submittedName>
        <fullName evidence="1">Uncharacterized protein</fullName>
    </submittedName>
</protein>
<name>A0ABW8IFE7_9GAMM</name>
<keyword evidence="2" id="KW-1185">Reference proteome</keyword>
<evidence type="ECO:0000313" key="1">
    <source>
        <dbReference type="EMBL" id="MFK2853059.1"/>
    </source>
</evidence>
<organism evidence="1 2">
    <name type="scientific">Dyella humi</name>
    <dbReference type="NCBI Taxonomy" id="1770547"/>
    <lineage>
        <taxon>Bacteria</taxon>
        <taxon>Pseudomonadati</taxon>
        <taxon>Pseudomonadota</taxon>
        <taxon>Gammaproteobacteria</taxon>
        <taxon>Lysobacterales</taxon>
        <taxon>Rhodanobacteraceae</taxon>
        <taxon>Dyella</taxon>
    </lineage>
</organism>
<reference evidence="1 2" key="1">
    <citation type="submission" date="2020-10" db="EMBL/GenBank/DDBJ databases">
        <title>Phylogeny of dyella-like bacteria.</title>
        <authorList>
            <person name="Fu J."/>
        </authorList>
    </citation>
    <scope>NUCLEOTIDE SEQUENCE [LARGE SCALE GENOMIC DNA]</scope>
    <source>
        <strain evidence="1 2">DHG40</strain>
    </source>
</reference>
<dbReference type="RefSeq" id="WP_380016088.1">
    <property type="nucleotide sequence ID" value="NZ_JADIKI010000020.1"/>
</dbReference>
<proteinExistence type="predicted"/>
<gene>
    <name evidence="1" type="ORF">ISP18_00440</name>
</gene>
<dbReference type="EMBL" id="JADIKI010000020">
    <property type="protein sequence ID" value="MFK2853059.1"/>
    <property type="molecule type" value="Genomic_DNA"/>
</dbReference>
<sequence>MFNQILLLIYRLFLHRGGRKINWMEQYLGYDGRAALSSDDIENESSAYETIFSEEHRPKLERLYLDLLNEMDGVPYPQCGDVLEALTFIQEISATALWKYHQSVGTVIEEFVRDFDRLDVPDERARLYEKAQNTGGKGTSSHC</sequence>
<comment type="caution">
    <text evidence="1">The sequence shown here is derived from an EMBL/GenBank/DDBJ whole genome shotgun (WGS) entry which is preliminary data.</text>
</comment>
<evidence type="ECO:0000313" key="2">
    <source>
        <dbReference type="Proteomes" id="UP001620409"/>
    </source>
</evidence>
<accession>A0ABW8IFE7</accession>
<dbReference type="Proteomes" id="UP001620409">
    <property type="component" value="Unassembled WGS sequence"/>
</dbReference>